<sequence length="61" mass="6782">MALTKAGAMLVKVFQSLIRHNGVEMRLQIFHVQCSTNDGSVRAGPQLNHHERAIRLKVAVC</sequence>
<dbReference type="AlphaFoldDB" id="A0A2P7BAY6"/>
<organism evidence="1 2">
    <name type="scientific">Phyllobacterium sophorae</name>
    <dbReference type="NCBI Taxonomy" id="1520277"/>
    <lineage>
        <taxon>Bacteria</taxon>
        <taxon>Pseudomonadati</taxon>
        <taxon>Pseudomonadota</taxon>
        <taxon>Alphaproteobacteria</taxon>
        <taxon>Hyphomicrobiales</taxon>
        <taxon>Phyllobacteriaceae</taxon>
        <taxon>Phyllobacterium</taxon>
    </lineage>
</organism>
<protein>
    <submittedName>
        <fullName evidence="1">Uncharacterized protein</fullName>
    </submittedName>
</protein>
<accession>A0A2P7BAY6</accession>
<name>A0A2P7BAY6_9HYPH</name>
<reference evidence="2" key="1">
    <citation type="submission" date="2017-11" db="EMBL/GenBank/DDBJ databases">
        <authorList>
            <person name="Kuznetsova I."/>
            <person name="Sazanova A."/>
            <person name="Chirak E."/>
            <person name="Safronova V."/>
            <person name="Willems A."/>
        </authorList>
    </citation>
    <scope>NUCLEOTIDE SEQUENCE [LARGE SCALE GENOMIC DNA]</scope>
    <source>
        <strain evidence="2">CCBAU 03422</strain>
    </source>
</reference>
<comment type="caution">
    <text evidence="1">The sequence shown here is derived from an EMBL/GenBank/DDBJ whole genome shotgun (WGS) entry which is preliminary data.</text>
</comment>
<evidence type="ECO:0000313" key="2">
    <source>
        <dbReference type="Proteomes" id="UP000241764"/>
    </source>
</evidence>
<dbReference type="EMBL" id="PGGM01000006">
    <property type="protein sequence ID" value="PSH63621.1"/>
    <property type="molecule type" value="Genomic_DNA"/>
</dbReference>
<evidence type="ECO:0000313" key="1">
    <source>
        <dbReference type="EMBL" id="PSH63621.1"/>
    </source>
</evidence>
<proteinExistence type="predicted"/>
<dbReference type="Proteomes" id="UP000241764">
    <property type="component" value="Unassembled WGS sequence"/>
</dbReference>
<keyword evidence="2" id="KW-1185">Reference proteome</keyword>
<gene>
    <name evidence="1" type="ORF">CU103_15320</name>
</gene>